<organism evidence="1 2">
    <name type="scientific">Arcobacter cloacae</name>
    <dbReference type="NCBI Taxonomy" id="1054034"/>
    <lineage>
        <taxon>Bacteria</taxon>
        <taxon>Pseudomonadati</taxon>
        <taxon>Campylobacterota</taxon>
        <taxon>Epsilonproteobacteria</taxon>
        <taxon>Campylobacterales</taxon>
        <taxon>Arcobacteraceae</taxon>
        <taxon>Arcobacter</taxon>
    </lineage>
</organism>
<gene>
    <name evidence="1" type="ORF">CP963_10330</name>
</gene>
<name>A0A6M8NNE8_9BACT</name>
<protein>
    <submittedName>
        <fullName evidence="1">Transcriptional regulator</fullName>
    </submittedName>
</protein>
<dbReference type="Proteomes" id="UP000290378">
    <property type="component" value="Unassembled WGS sequence"/>
</dbReference>
<dbReference type="PROSITE" id="PS50943">
    <property type="entry name" value="HTH_CROC1"/>
    <property type="match status" value="1"/>
</dbReference>
<keyword evidence="2" id="KW-1185">Reference proteome</keyword>
<dbReference type="SUPFAM" id="SSF47413">
    <property type="entry name" value="lambda repressor-like DNA-binding domains"/>
    <property type="match status" value="1"/>
</dbReference>
<comment type="caution">
    <text evidence="1">The sequence shown here is derived from an EMBL/GenBank/DDBJ whole genome shotgun (WGS) entry which is preliminary data.</text>
</comment>
<dbReference type="CDD" id="cd00093">
    <property type="entry name" value="HTH_XRE"/>
    <property type="match status" value="1"/>
</dbReference>
<proteinExistence type="predicted"/>
<reference evidence="1 2" key="1">
    <citation type="submission" date="2017-09" db="EMBL/GenBank/DDBJ databases">
        <title>Genomics of the genus Arcobacter.</title>
        <authorList>
            <person name="Perez-Cataluna A."/>
            <person name="Figueras M.J."/>
            <person name="Salas-Masso N."/>
        </authorList>
    </citation>
    <scope>NUCLEOTIDE SEQUENCE [LARGE SCALE GENOMIC DNA]</scope>
    <source>
        <strain evidence="1 2">CECT 7834</strain>
    </source>
</reference>
<sequence>MFNIPDIVTEEEIDSFYERVSKNVKRIRLEKKMSQLEVSLSIGQKSSGFYSHMENYKHRKHFNLTHLYKLSVLFAVEIEEFFKK</sequence>
<accession>A0A6M8NNE8</accession>
<dbReference type="EMBL" id="NXII01000015">
    <property type="protein sequence ID" value="RXI39063.1"/>
    <property type="molecule type" value="Genomic_DNA"/>
</dbReference>
<dbReference type="SMART" id="SM00530">
    <property type="entry name" value="HTH_XRE"/>
    <property type="match status" value="1"/>
</dbReference>
<dbReference type="InterPro" id="IPR010982">
    <property type="entry name" value="Lambda_DNA-bd_dom_sf"/>
</dbReference>
<evidence type="ECO:0000313" key="2">
    <source>
        <dbReference type="Proteomes" id="UP000290378"/>
    </source>
</evidence>
<evidence type="ECO:0000313" key="1">
    <source>
        <dbReference type="EMBL" id="RXI39063.1"/>
    </source>
</evidence>
<dbReference type="Gene3D" id="1.10.260.40">
    <property type="entry name" value="lambda repressor-like DNA-binding domains"/>
    <property type="match status" value="1"/>
</dbReference>
<dbReference type="GO" id="GO:0003677">
    <property type="term" value="F:DNA binding"/>
    <property type="evidence" value="ECO:0007669"/>
    <property type="project" value="InterPro"/>
</dbReference>
<dbReference type="RefSeq" id="WP_129014094.1">
    <property type="nucleotide sequence ID" value="NZ_CBCSEI010000012.1"/>
</dbReference>
<dbReference type="InterPro" id="IPR001387">
    <property type="entry name" value="Cro/C1-type_HTH"/>
</dbReference>
<dbReference type="Pfam" id="PF01381">
    <property type="entry name" value="HTH_3"/>
    <property type="match status" value="1"/>
</dbReference>
<dbReference type="AlphaFoldDB" id="A0A6M8NNE8"/>